<feature type="region of interest" description="Disordered" evidence="1">
    <location>
        <begin position="198"/>
        <end position="222"/>
    </location>
</feature>
<evidence type="ECO:0000259" key="2">
    <source>
        <dbReference type="PROSITE" id="PS51411"/>
    </source>
</evidence>
<feature type="region of interest" description="Disordered" evidence="1">
    <location>
        <begin position="447"/>
        <end position="467"/>
    </location>
</feature>
<dbReference type="InterPro" id="IPR047767">
    <property type="entry name" value="PSP1-like"/>
</dbReference>
<dbReference type="Pfam" id="PF04468">
    <property type="entry name" value="PSP1"/>
    <property type="match status" value="1"/>
</dbReference>
<reference evidence="3 4" key="1">
    <citation type="submission" date="2018-09" db="EMBL/GenBank/DDBJ databases">
        <authorList>
            <person name="Peiro R."/>
            <person name="Begona"/>
            <person name="Cbmso G."/>
            <person name="Lopez M."/>
            <person name="Gonzalez S."/>
        </authorList>
    </citation>
    <scope>NUCLEOTIDE SEQUENCE [LARGE SCALE GENOMIC DNA]</scope>
</reference>
<feature type="region of interest" description="Disordered" evidence="1">
    <location>
        <begin position="816"/>
        <end position="846"/>
    </location>
</feature>
<feature type="region of interest" description="Disordered" evidence="1">
    <location>
        <begin position="95"/>
        <end position="116"/>
    </location>
</feature>
<feature type="domain" description="PSP1 C-terminal" evidence="2">
    <location>
        <begin position="819"/>
        <end position="910"/>
    </location>
</feature>
<feature type="compositionally biased region" description="Low complexity" evidence="1">
    <location>
        <begin position="380"/>
        <end position="398"/>
    </location>
</feature>
<protein>
    <submittedName>
        <fullName evidence="3">PSP1 C-terminal conserved region containing protein</fullName>
    </submittedName>
</protein>
<dbReference type="PROSITE" id="PS51411">
    <property type="entry name" value="PSP1_C"/>
    <property type="match status" value="1"/>
</dbReference>
<dbReference type="GO" id="GO:0005737">
    <property type="term" value="C:cytoplasm"/>
    <property type="evidence" value="ECO:0007669"/>
    <property type="project" value="TreeGrafter"/>
</dbReference>
<organism evidence="3 4">
    <name type="scientific">Leishmania braziliensis MHOM/BR/75/M2904</name>
    <dbReference type="NCBI Taxonomy" id="420245"/>
    <lineage>
        <taxon>Eukaryota</taxon>
        <taxon>Discoba</taxon>
        <taxon>Euglenozoa</taxon>
        <taxon>Kinetoplastea</taxon>
        <taxon>Metakinetoplastina</taxon>
        <taxon>Trypanosomatida</taxon>
        <taxon>Trypanosomatidae</taxon>
        <taxon>Leishmaniinae</taxon>
        <taxon>Leishmania</taxon>
        <taxon>Leishmania braziliensis species complex</taxon>
    </lineage>
</organism>
<feature type="region of interest" description="Disordered" evidence="1">
    <location>
        <begin position="364"/>
        <end position="400"/>
    </location>
</feature>
<evidence type="ECO:0000313" key="4">
    <source>
        <dbReference type="Proteomes" id="UP000319462"/>
    </source>
</evidence>
<dbReference type="AlphaFoldDB" id="A0A3P3ZFR8"/>
<dbReference type="EMBL" id="LS997632">
    <property type="protein sequence ID" value="SYZ69062.1"/>
    <property type="molecule type" value="Genomic_DNA"/>
</dbReference>
<dbReference type="PANTHER" id="PTHR43830:SF17">
    <property type="entry name" value="PSP1 C-TERMINAL DOMAIN-CONTAINING PROTEIN"/>
    <property type="match status" value="1"/>
</dbReference>
<dbReference type="PANTHER" id="PTHR43830">
    <property type="entry name" value="PROTEIN PSP1"/>
    <property type="match status" value="1"/>
</dbReference>
<feature type="region of interest" description="Disordered" evidence="1">
    <location>
        <begin position="529"/>
        <end position="576"/>
    </location>
</feature>
<dbReference type="Proteomes" id="UP000319462">
    <property type="component" value="Chromosome 33"/>
</dbReference>
<accession>A0A3P3ZFR8</accession>
<feature type="region of interest" description="Disordered" evidence="1">
    <location>
        <begin position="605"/>
        <end position="624"/>
    </location>
</feature>
<dbReference type="InterPro" id="IPR007557">
    <property type="entry name" value="PSP1_C"/>
</dbReference>
<gene>
    <name evidence="3" type="ORF">LBRM2904_33.1310</name>
</gene>
<feature type="compositionally biased region" description="Polar residues" evidence="1">
    <location>
        <begin position="605"/>
        <end position="618"/>
    </location>
</feature>
<name>A0A3P3ZFR8_LEIBR</name>
<feature type="region of interest" description="Disordered" evidence="1">
    <location>
        <begin position="40"/>
        <end position="60"/>
    </location>
</feature>
<proteinExistence type="predicted"/>
<evidence type="ECO:0000313" key="3">
    <source>
        <dbReference type="EMBL" id="SYZ69062.1"/>
    </source>
</evidence>
<evidence type="ECO:0000256" key="1">
    <source>
        <dbReference type="SAM" id="MobiDB-lite"/>
    </source>
</evidence>
<sequence>MATREHPNPCGVMKTFGSTKTTLTSDPRDLTEIPSLFQTFGDQDASSGEDDDSGVLVDTHRAGYGGRSAVTAASSRDLDATSAFSYAQRSDHIARSSSSLVGHAGQGSLSSRRSLHSLNHSSHNPYILLESSDVNHSEQESLIIENSSKAVRRRHSSYSNNTSQNALMFEFTSASTSTFTPADVGSSKLFDSGMVRRRPSQQLQQQSVDAPSTGFWSDGNRMKLSTTDARPISMTTVGTLTCSDKAQNFNVNVKQRVRPSANSTNCSLNTSNSTVPVVQPVSSAPGSTPAVAHISSIAETIPTPLLGSTSNASRFVASDSSTLENHSSSGPSSQQLDRHCIAVTAKVANAVGGAEMEIQKRSGAETGTYPQPHSLSKPLHYQYPPQQQRQQHPQQQQYGYAEQARPYPLQQQQQQPYIYSGCPSQHYPFISSQPAYYAQVSASPQQQQQQQQCYSPPVPNSKMTAHQGSTGCTPVQVYGEVPYTSIPQPAQAPYMGDARTMMSTYGYLSIPPIARYTGTVLGSLPDVQSAAPRQGAGSAKVRVQHPPPLAETADPTPVTAASAHNKPTKVKTQHADPVQLRHENAKRAVIPTSKVGSYSMPTVAQTTAVKRPTNSSSKKLGKKQDEARFHVNYDEPIRFFVVVKRKREGQRYACPLSAEEVPVGSYVLVEGDRGADIGEVLSHVSIEQMARDCAIVERLRQRAMERMLECKTSILRNTNDDADRVNIDQSDLPQLTGEAALEYVMSIKTWPRLIGPTTAEDIANLGPQLEAEKQAYATAKPIVQQLIENRYLQRVARNEAVLAAMAAVTEASKTSDAVTAVPVEPAEQSADSASTDNSERRRNLTPLSEEELKMLELSREVTLVDCEYQFTREKITLYVSRPSRNMFVDFRVMQRKLFRTFRCRIWIAYIDEVTHDKDAPESFVFVPFPSMSAAAAAAPTDGETDEANDVV</sequence>